<dbReference type="InterPro" id="IPR001611">
    <property type="entry name" value="Leu-rich_rpt"/>
</dbReference>
<organism evidence="11 12">
    <name type="scientific">Carnegiea gigantea</name>
    <dbReference type="NCBI Taxonomy" id="171969"/>
    <lineage>
        <taxon>Eukaryota</taxon>
        <taxon>Viridiplantae</taxon>
        <taxon>Streptophyta</taxon>
        <taxon>Embryophyta</taxon>
        <taxon>Tracheophyta</taxon>
        <taxon>Spermatophyta</taxon>
        <taxon>Magnoliopsida</taxon>
        <taxon>eudicotyledons</taxon>
        <taxon>Gunneridae</taxon>
        <taxon>Pentapetalae</taxon>
        <taxon>Caryophyllales</taxon>
        <taxon>Cactineae</taxon>
        <taxon>Cactaceae</taxon>
        <taxon>Cactoideae</taxon>
        <taxon>Echinocereeae</taxon>
        <taxon>Carnegiea</taxon>
    </lineage>
</organism>
<dbReference type="InterPro" id="IPR032675">
    <property type="entry name" value="LRR_dom_sf"/>
</dbReference>
<name>A0A9Q1KFU2_9CARY</name>
<keyword evidence="5" id="KW-0677">Repeat</keyword>
<keyword evidence="4 9" id="KW-0732">Signal</keyword>
<dbReference type="OrthoDB" id="1600340at2759"/>
<protein>
    <recommendedName>
        <fullName evidence="10">Leucine-rich repeat-containing N-terminal plant-type domain-containing protein</fullName>
    </recommendedName>
</protein>
<keyword evidence="2" id="KW-0433">Leucine-rich repeat</keyword>
<evidence type="ECO:0000256" key="8">
    <source>
        <dbReference type="SAM" id="Phobius"/>
    </source>
</evidence>
<feature type="chain" id="PRO_5040480148" description="Leucine-rich repeat-containing N-terminal plant-type domain-containing protein" evidence="9">
    <location>
        <begin position="35"/>
        <end position="694"/>
    </location>
</feature>
<feature type="transmembrane region" description="Helical" evidence="8">
    <location>
        <begin position="631"/>
        <end position="657"/>
    </location>
</feature>
<evidence type="ECO:0000256" key="7">
    <source>
        <dbReference type="ARBA" id="ARBA00023136"/>
    </source>
</evidence>
<dbReference type="PRINTS" id="PR00019">
    <property type="entry name" value="LEURICHRPT"/>
</dbReference>
<dbReference type="SUPFAM" id="SSF52047">
    <property type="entry name" value="RNI-like"/>
    <property type="match status" value="1"/>
</dbReference>
<sequence>MRSYRCIKVKPSPDEVFLLLAWLMLACFGGQVTGSSTGALNNIQCIPEERQALLNFKKGLKYDSCGLLASRTDQEHDEDCCQWYGIRCNNLTGHVIMLDLRLNHQCYLDIEGNISSLLDLKHLEYLDLSGHNFFPSLPIHSLIGSLHSLKYLNLSSGGFAGEIPHQLANLSSLTSLDLSNNNGLCSKSLGWLSHMTLLRDIDLSGIDLSAATDWMHSVNNLPHLRVLRMDVCGLPPPILSSLSYANSTATLRALSLAGNPSIGSLIILQWIFNLTRSNSHLEQLDLSSNDLTGPIPLDFQNMTALSQLDLSSNDLTGPIPLGFQNMTSLSQLDLSSNHLTGPIPLGFQNMASLSQLDLSSNHLTGPIPLDFQNMTSLSQLDLSSNRLTGPIPLDFQNITSLSQLDLSSNHLTGPIPLGFQNMASLSQLDLSSNHLTGPIPLDFQNMTSLSQLDLSSNRLTGPIPLDFQNITSLSQLDLSSNHLTGPIPLGFQNMASLSQLDLSNNELEGPISNAIFSKMQGLSYLDLSGNSLYSSIPRGLALLPRLVSLDLSRNQLSGIIPPLLGKLSPLQYIDLSNNGLSGPIPTQLEIFGSEHFEGNLLCGDYPFWPRCPQSERGDSGLTDTVDKFDKYFYMGLYLSIALGFYVGFCGFFGTLALKDSWRHRYFQLLDHIINWVYVTVALQVVNRASFAVGL</sequence>
<keyword evidence="6 8" id="KW-1133">Transmembrane helix</keyword>
<evidence type="ECO:0000313" key="11">
    <source>
        <dbReference type="EMBL" id="KAJ8442056.1"/>
    </source>
</evidence>
<dbReference type="PROSITE" id="PS51257">
    <property type="entry name" value="PROKAR_LIPOPROTEIN"/>
    <property type="match status" value="1"/>
</dbReference>
<dbReference type="EMBL" id="JAKOGI010000147">
    <property type="protein sequence ID" value="KAJ8442056.1"/>
    <property type="molecule type" value="Genomic_DNA"/>
</dbReference>
<dbReference type="InterPro" id="IPR003591">
    <property type="entry name" value="Leu-rich_rpt_typical-subtyp"/>
</dbReference>
<dbReference type="InterPro" id="IPR053211">
    <property type="entry name" value="DNA_repair-toleration"/>
</dbReference>
<feature type="domain" description="Leucine-rich repeat-containing N-terminal plant-type" evidence="10">
    <location>
        <begin position="47"/>
        <end position="89"/>
    </location>
</feature>
<dbReference type="Pfam" id="PF08263">
    <property type="entry name" value="LRRNT_2"/>
    <property type="match status" value="1"/>
</dbReference>
<evidence type="ECO:0000256" key="3">
    <source>
        <dbReference type="ARBA" id="ARBA00022692"/>
    </source>
</evidence>
<dbReference type="PANTHER" id="PTHR48060">
    <property type="entry name" value="DNA DAMAGE-REPAIR/TOLERATION PROTEIN DRT100"/>
    <property type="match status" value="1"/>
</dbReference>
<comment type="caution">
    <text evidence="11">The sequence shown here is derived from an EMBL/GenBank/DDBJ whole genome shotgun (WGS) entry which is preliminary data.</text>
</comment>
<dbReference type="SUPFAM" id="SSF52058">
    <property type="entry name" value="L domain-like"/>
    <property type="match status" value="1"/>
</dbReference>
<evidence type="ECO:0000313" key="12">
    <source>
        <dbReference type="Proteomes" id="UP001153076"/>
    </source>
</evidence>
<evidence type="ECO:0000256" key="9">
    <source>
        <dbReference type="SAM" id="SignalP"/>
    </source>
</evidence>
<accession>A0A9Q1KFU2</accession>
<dbReference type="InterPro" id="IPR013210">
    <property type="entry name" value="LRR_N_plant-typ"/>
</dbReference>
<dbReference type="PANTHER" id="PTHR48060:SF21">
    <property type="entry name" value="L DOMAIN-LIKE PROTEIN"/>
    <property type="match status" value="1"/>
</dbReference>
<evidence type="ECO:0000256" key="4">
    <source>
        <dbReference type="ARBA" id="ARBA00022729"/>
    </source>
</evidence>
<feature type="signal peptide" evidence="9">
    <location>
        <begin position="1"/>
        <end position="34"/>
    </location>
</feature>
<dbReference type="PROSITE" id="PS51450">
    <property type="entry name" value="LRR"/>
    <property type="match status" value="3"/>
</dbReference>
<evidence type="ECO:0000256" key="1">
    <source>
        <dbReference type="ARBA" id="ARBA00004167"/>
    </source>
</evidence>
<keyword evidence="12" id="KW-1185">Reference proteome</keyword>
<dbReference type="Gene3D" id="3.80.10.10">
    <property type="entry name" value="Ribonuclease Inhibitor"/>
    <property type="match status" value="5"/>
</dbReference>
<proteinExistence type="predicted"/>
<dbReference type="AlphaFoldDB" id="A0A9Q1KFU2"/>
<dbReference type="FunFam" id="3.80.10.10:FF:000095">
    <property type="entry name" value="LRR receptor-like serine/threonine-protein kinase GSO1"/>
    <property type="match status" value="1"/>
</dbReference>
<gene>
    <name evidence="11" type="ORF">Cgig2_007894</name>
</gene>
<keyword evidence="7 8" id="KW-0472">Membrane</keyword>
<dbReference type="Proteomes" id="UP001153076">
    <property type="component" value="Unassembled WGS sequence"/>
</dbReference>
<dbReference type="GO" id="GO:0016020">
    <property type="term" value="C:membrane"/>
    <property type="evidence" value="ECO:0007669"/>
    <property type="project" value="UniProtKB-SubCell"/>
</dbReference>
<reference evidence="11" key="1">
    <citation type="submission" date="2022-04" db="EMBL/GenBank/DDBJ databases">
        <title>Carnegiea gigantea Genome sequencing and assembly v2.</title>
        <authorList>
            <person name="Copetti D."/>
            <person name="Sanderson M.J."/>
            <person name="Burquez A."/>
            <person name="Wojciechowski M.F."/>
        </authorList>
    </citation>
    <scope>NUCLEOTIDE SEQUENCE</scope>
    <source>
        <strain evidence="11">SGP5-SGP5p</strain>
        <tissue evidence="11">Aerial part</tissue>
    </source>
</reference>
<dbReference type="Pfam" id="PF13855">
    <property type="entry name" value="LRR_8"/>
    <property type="match status" value="4"/>
</dbReference>
<evidence type="ECO:0000256" key="2">
    <source>
        <dbReference type="ARBA" id="ARBA00022614"/>
    </source>
</evidence>
<evidence type="ECO:0000259" key="10">
    <source>
        <dbReference type="Pfam" id="PF08263"/>
    </source>
</evidence>
<evidence type="ECO:0000256" key="6">
    <source>
        <dbReference type="ARBA" id="ARBA00022989"/>
    </source>
</evidence>
<comment type="subcellular location">
    <subcellularLocation>
        <location evidence="1">Membrane</location>
        <topology evidence="1">Single-pass membrane protein</topology>
    </subcellularLocation>
</comment>
<dbReference type="Pfam" id="PF00560">
    <property type="entry name" value="LRR_1"/>
    <property type="match status" value="3"/>
</dbReference>
<dbReference type="FunFam" id="3.80.10.10:FF:000221">
    <property type="entry name" value="Leucine-rich repeat receptor-like protein kinase PXL1"/>
    <property type="match status" value="1"/>
</dbReference>
<keyword evidence="3 8" id="KW-0812">Transmembrane</keyword>
<evidence type="ECO:0000256" key="5">
    <source>
        <dbReference type="ARBA" id="ARBA00022737"/>
    </source>
</evidence>
<dbReference type="SMART" id="SM00369">
    <property type="entry name" value="LRR_TYP"/>
    <property type="match status" value="13"/>
</dbReference>